<feature type="region of interest" description="Disordered" evidence="1">
    <location>
        <begin position="1"/>
        <end position="22"/>
    </location>
</feature>
<evidence type="ECO:0000313" key="3">
    <source>
        <dbReference type="Proteomes" id="UP000009045"/>
    </source>
</evidence>
<evidence type="ECO:0000313" key="2">
    <source>
        <dbReference type="EMBL" id="AEH81270.1"/>
    </source>
</evidence>
<dbReference type="KEGG" id="smx:SM11_pC0197"/>
<keyword evidence="2" id="KW-0614">Plasmid</keyword>
<geneLocation type="plasmid" evidence="2 3">
    <name>pSmeSM11c</name>
</geneLocation>
<sequence length="103" mass="10742">MSPSLLGSTGMATMTSEPPSKGRTMKLAALRTMSVLALTFALQGCGTSPPASADGLRRVVRTDLIGARGATPEDQRKIDRTVVGICAAAIWTKAECARHGEGR</sequence>
<name>F7XBP8_SINMM</name>
<dbReference type="Proteomes" id="UP000009045">
    <property type="component" value="Plasmid pSmeSM11c"/>
</dbReference>
<feature type="compositionally biased region" description="Polar residues" evidence="1">
    <location>
        <begin position="1"/>
        <end position="18"/>
    </location>
</feature>
<evidence type="ECO:0000256" key="1">
    <source>
        <dbReference type="SAM" id="MobiDB-lite"/>
    </source>
</evidence>
<dbReference type="PATRIC" id="fig|707241.3.peg.4194"/>
<reference evidence="2 3" key="1">
    <citation type="journal article" date="2011" name="J. Biotechnol.">
        <title>The complete genome sequence of the dominant Sinorhizobium meliloti field isolate SM11 extends the S. meliloti pan-genome.</title>
        <authorList>
            <person name="Schneiker-Bekel S."/>
            <person name="Wibberg D."/>
            <person name="Bekel T."/>
            <person name="Blom J."/>
            <person name="Linke B."/>
            <person name="Neuweger H."/>
            <person name="Stiens M."/>
            <person name="Vorholter F.J."/>
            <person name="Weidner S."/>
            <person name="Goesmann A."/>
            <person name="Puhler A."/>
            <person name="Schluter A."/>
        </authorList>
    </citation>
    <scope>NUCLEOTIDE SEQUENCE [LARGE SCALE GENOMIC DNA]</scope>
    <source>
        <strain evidence="2 3">SM11</strain>
        <plasmid evidence="3">pSmeSM11c</plasmid>
    </source>
</reference>
<dbReference type="AlphaFoldDB" id="F7XBP8"/>
<gene>
    <name evidence="2" type="ordered locus">SM11_pC0197</name>
</gene>
<dbReference type="EMBL" id="CP001831">
    <property type="protein sequence ID" value="AEH81270.1"/>
    <property type="molecule type" value="Genomic_DNA"/>
</dbReference>
<proteinExistence type="predicted"/>
<accession>F7XBP8</accession>
<dbReference type="HOGENOM" id="CLU_178567_0_0_5"/>
<organism evidence="2 3">
    <name type="scientific">Sinorhizobium meliloti (strain SM11)</name>
    <dbReference type="NCBI Taxonomy" id="707241"/>
    <lineage>
        <taxon>Bacteria</taxon>
        <taxon>Pseudomonadati</taxon>
        <taxon>Pseudomonadota</taxon>
        <taxon>Alphaproteobacteria</taxon>
        <taxon>Hyphomicrobiales</taxon>
        <taxon>Rhizobiaceae</taxon>
        <taxon>Sinorhizobium/Ensifer group</taxon>
        <taxon>Sinorhizobium</taxon>
    </lineage>
</organism>
<protein>
    <submittedName>
        <fullName evidence="2">Uncharacterized protein</fullName>
    </submittedName>
</protein>